<dbReference type="PROSITE" id="PS50088">
    <property type="entry name" value="ANK_REPEAT"/>
    <property type="match status" value="1"/>
</dbReference>
<evidence type="ECO:0000313" key="3">
    <source>
        <dbReference type="EMBL" id="AYV76264.1"/>
    </source>
</evidence>
<dbReference type="GO" id="GO:0016567">
    <property type="term" value="P:protein ubiquitination"/>
    <property type="evidence" value="ECO:0007669"/>
    <property type="project" value="TreeGrafter"/>
</dbReference>
<dbReference type="EMBL" id="MK071983">
    <property type="protein sequence ID" value="AYV76264.1"/>
    <property type="molecule type" value="Genomic_DNA"/>
</dbReference>
<dbReference type="Gene3D" id="3.30.40.10">
    <property type="entry name" value="Zinc/RING finger domain, C3HC4 (zinc finger)"/>
    <property type="match status" value="1"/>
</dbReference>
<dbReference type="InterPro" id="IPR002110">
    <property type="entry name" value="Ankyrin_rpt"/>
</dbReference>
<protein>
    <recommendedName>
        <fullName evidence="2">RING-type domain-containing protein</fullName>
    </recommendedName>
</protein>
<organism evidence="3">
    <name type="scientific">Terrestrivirus sp</name>
    <dbReference type="NCBI Taxonomy" id="2487775"/>
    <lineage>
        <taxon>Viruses</taxon>
        <taxon>Varidnaviria</taxon>
        <taxon>Bamfordvirae</taxon>
        <taxon>Nucleocytoviricota</taxon>
        <taxon>Megaviricetes</taxon>
        <taxon>Imitervirales</taxon>
        <taxon>Mimiviridae</taxon>
        <taxon>Klosneuvirinae</taxon>
    </lineage>
</organism>
<dbReference type="GO" id="GO:0061630">
    <property type="term" value="F:ubiquitin protein ligase activity"/>
    <property type="evidence" value="ECO:0007669"/>
    <property type="project" value="TreeGrafter"/>
</dbReference>
<dbReference type="InterPro" id="IPR013083">
    <property type="entry name" value="Znf_RING/FYVE/PHD"/>
</dbReference>
<proteinExistence type="predicted"/>
<sequence>MEHLVNINTKDRFKCKLLFDYLKNHNYKIATELLSSSIKTNNTHNSISLISYGDCFKSSAIDFCIETKNYYTTWDSLDSNIFSSKYDVNSGKTTLTLTLSIFCEKMNVLHFSSILLLIYHKLMDSSIFGNTHIKYLSEVQELITFIESLIKICSNDTNRSINKNTNKNGVDNIINTVDGDYNTALHYISKTQYVSIAKILINSGADIHMVNKYNRNPIDIAKEIYEKNIESMNEYDDVTSYQKMIDFLTSCDDDCVSSPCSSINSRDDTIKCIMCMTENKNILVLPCKHISICEKCFKNIQNKTEKCCICRSRIVDYMKVYIV</sequence>
<dbReference type="Gene3D" id="1.25.40.20">
    <property type="entry name" value="Ankyrin repeat-containing domain"/>
    <property type="match status" value="1"/>
</dbReference>
<dbReference type="GO" id="GO:0006511">
    <property type="term" value="P:ubiquitin-dependent protein catabolic process"/>
    <property type="evidence" value="ECO:0007669"/>
    <property type="project" value="TreeGrafter"/>
</dbReference>
<dbReference type="PROSITE" id="PS50089">
    <property type="entry name" value="ZF_RING_2"/>
    <property type="match status" value="1"/>
</dbReference>
<keyword evidence="1" id="KW-0863">Zinc-finger</keyword>
<dbReference type="SUPFAM" id="SSF57850">
    <property type="entry name" value="RING/U-box"/>
    <property type="match status" value="1"/>
</dbReference>
<gene>
    <name evidence="3" type="ORF">Terrestrivirus5_86</name>
</gene>
<dbReference type="Pfam" id="PF13920">
    <property type="entry name" value="zf-C3HC4_3"/>
    <property type="match status" value="1"/>
</dbReference>
<name>A0A3G4ZPD2_9VIRU</name>
<evidence type="ECO:0000259" key="2">
    <source>
        <dbReference type="PROSITE" id="PS50089"/>
    </source>
</evidence>
<dbReference type="PANTHER" id="PTHR22696:SF1">
    <property type="entry name" value="E3 UBIQUITIN-PROTEIN LIGASE RNF26"/>
    <property type="match status" value="1"/>
</dbReference>
<keyword evidence="1" id="KW-0479">Metal-binding</keyword>
<dbReference type="InterPro" id="IPR036770">
    <property type="entry name" value="Ankyrin_rpt-contain_sf"/>
</dbReference>
<reference evidence="3" key="1">
    <citation type="submission" date="2018-10" db="EMBL/GenBank/DDBJ databases">
        <title>Hidden diversity of soil giant viruses.</title>
        <authorList>
            <person name="Schulz F."/>
            <person name="Alteio L."/>
            <person name="Goudeau D."/>
            <person name="Ryan E.M."/>
            <person name="Malmstrom R.R."/>
            <person name="Blanchard J."/>
            <person name="Woyke T."/>
        </authorList>
    </citation>
    <scope>NUCLEOTIDE SEQUENCE</scope>
    <source>
        <strain evidence="3">TEV1</strain>
    </source>
</reference>
<accession>A0A3G4ZPD2</accession>
<evidence type="ECO:0000256" key="1">
    <source>
        <dbReference type="PROSITE-ProRule" id="PRU00175"/>
    </source>
</evidence>
<dbReference type="PROSITE" id="PS50297">
    <property type="entry name" value="ANK_REP_REGION"/>
    <property type="match status" value="1"/>
</dbReference>
<keyword evidence="1" id="KW-0862">Zinc</keyword>
<dbReference type="PANTHER" id="PTHR22696">
    <property type="entry name" value="E3 UBIQUITIN-PROTEIN LIGASE RNF26"/>
    <property type="match status" value="1"/>
</dbReference>
<dbReference type="GO" id="GO:0008270">
    <property type="term" value="F:zinc ion binding"/>
    <property type="evidence" value="ECO:0007669"/>
    <property type="project" value="UniProtKB-KW"/>
</dbReference>
<dbReference type="SUPFAM" id="SSF48403">
    <property type="entry name" value="Ankyrin repeat"/>
    <property type="match status" value="1"/>
</dbReference>
<feature type="domain" description="RING-type" evidence="2">
    <location>
        <begin position="272"/>
        <end position="311"/>
    </location>
</feature>
<dbReference type="InterPro" id="IPR001841">
    <property type="entry name" value="Znf_RING"/>
</dbReference>
<dbReference type="Pfam" id="PF00023">
    <property type="entry name" value="Ank"/>
    <property type="match status" value="1"/>
</dbReference>
<dbReference type="SMART" id="SM00248">
    <property type="entry name" value="ANK"/>
    <property type="match status" value="2"/>
</dbReference>